<proteinExistence type="predicted"/>
<evidence type="ECO:0000313" key="1">
    <source>
        <dbReference type="EMBL" id="MDQ0200646.1"/>
    </source>
</evidence>
<gene>
    <name evidence="1" type="ORF">J2S10_003835</name>
</gene>
<comment type="caution">
    <text evidence="1">The sequence shown here is derived from an EMBL/GenBank/DDBJ whole genome shotgun (WGS) entry which is preliminary data.</text>
</comment>
<name>A0ABT9XYL6_9BACI</name>
<sequence>MKSNCCFAALKTEHRVELYHGSDDGYELVVPFLVCSKCGEIQLTIVADEDSRKLLSIGGVK</sequence>
<accession>A0ABT9XYL6</accession>
<dbReference type="Proteomes" id="UP001224122">
    <property type="component" value="Unassembled WGS sequence"/>
</dbReference>
<organism evidence="1 2">
    <name type="scientific">Neobacillus ginsengisoli</name>
    <dbReference type="NCBI Taxonomy" id="904295"/>
    <lineage>
        <taxon>Bacteria</taxon>
        <taxon>Bacillati</taxon>
        <taxon>Bacillota</taxon>
        <taxon>Bacilli</taxon>
        <taxon>Bacillales</taxon>
        <taxon>Bacillaceae</taxon>
        <taxon>Neobacillus</taxon>
    </lineage>
</organism>
<evidence type="ECO:0000313" key="2">
    <source>
        <dbReference type="Proteomes" id="UP001224122"/>
    </source>
</evidence>
<reference evidence="1 2" key="1">
    <citation type="submission" date="2023-07" db="EMBL/GenBank/DDBJ databases">
        <title>Genomic Encyclopedia of Type Strains, Phase IV (KMG-IV): sequencing the most valuable type-strain genomes for metagenomic binning, comparative biology and taxonomic classification.</title>
        <authorList>
            <person name="Goeker M."/>
        </authorList>
    </citation>
    <scope>NUCLEOTIDE SEQUENCE [LARGE SCALE GENOMIC DNA]</scope>
    <source>
        <strain evidence="1 2">DSM 27594</strain>
    </source>
</reference>
<dbReference type="EMBL" id="JAUSTW010000006">
    <property type="protein sequence ID" value="MDQ0200646.1"/>
    <property type="molecule type" value="Genomic_DNA"/>
</dbReference>
<keyword evidence="2" id="KW-1185">Reference proteome</keyword>
<dbReference type="RefSeq" id="WP_307410756.1">
    <property type="nucleotide sequence ID" value="NZ_JAUSTW010000006.1"/>
</dbReference>
<protein>
    <recommendedName>
        <fullName evidence="3">YgiT-type zinc finger protein</fullName>
    </recommendedName>
</protein>
<evidence type="ECO:0008006" key="3">
    <source>
        <dbReference type="Google" id="ProtNLM"/>
    </source>
</evidence>